<accession>A0A315VVD8</accession>
<evidence type="ECO:0000256" key="5">
    <source>
        <dbReference type="ARBA" id="ARBA00022525"/>
    </source>
</evidence>
<dbReference type="Gene3D" id="2.60.40.1120">
    <property type="entry name" value="Carboxypeptidase-like, regulatory domain"/>
    <property type="match status" value="1"/>
</dbReference>
<keyword evidence="15" id="KW-0968">Cytoplasmic vesicle</keyword>
<dbReference type="Pfam" id="PF00246">
    <property type="entry name" value="Peptidase_M14"/>
    <property type="match status" value="1"/>
</dbReference>
<dbReference type="GO" id="GO:0016485">
    <property type="term" value="P:protein processing"/>
    <property type="evidence" value="ECO:0007669"/>
    <property type="project" value="TreeGrafter"/>
</dbReference>
<dbReference type="PANTHER" id="PTHR11532">
    <property type="entry name" value="PROTEASE M14 CARBOXYPEPTIDASE"/>
    <property type="match status" value="1"/>
</dbReference>
<evidence type="ECO:0000256" key="23">
    <source>
        <dbReference type="SAM" id="MobiDB-lite"/>
    </source>
</evidence>
<evidence type="ECO:0000256" key="4">
    <source>
        <dbReference type="ARBA" id="ARBA00005988"/>
    </source>
</evidence>
<dbReference type="FunFam" id="2.60.40.1120:FF:000004">
    <property type="entry name" value="Carboxypeptidase E"/>
    <property type="match status" value="1"/>
</dbReference>
<protein>
    <recommendedName>
        <fullName evidence="18">Carboxypeptidase E</fullName>
        <ecNumber evidence="17">3.4.17.10</ecNumber>
    </recommendedName>
    <alternativeName>
        <fullName evidence="19">Carboxypeptidase H</fullName>
    </alternativeName>
    <alternativeName>
        <fullName evidence="21">Enkephalin convertase</fullName>
    </alternativeName>
    <alternativeName>
        <fullName evidence="20">Prohormone-processing carboxypeptidase</fullName>
    </alternativeName>
</protein>
<dbReference type="SMART" id="SM00631">
    <property type="entry name" value="Zn_pept"/>
    <property type="match status" value="1"/>
</dbReference>
<proteinExistence type="inferred from homology"/>
<dbReference type="GO" id="GO:0004181">
    <property type="term" value="F:metallocarboxypeptidase activity"/>
    <property type="evidence" value="ECO:0007669"/>
    <property type="project" value="UniProtKB-EC"/>
</dbReference>
<dbReference type="CDD" id="cd11308">
    <property type="entry name" value="Peptidase_M14NE-CP-C_like"/>
    <property type="match status" value="1"/>
</dbReference>
<evidence type="ECO:0000256" key="11">
    <source>
        <dbReference type="ARBA" id="ARBA00022833"/>
    </source>
</evidence>
<evidence type="ECO:0000256" key="20">
    <source>
        <dbReference type="ARBA" id="ARBA00031745"/>
    </source>
</evidence>
<dbReference type="PROSITE" id="PS00132">
    <property type="entry name" value="CARBOXYPEPT_ZN_1"/>
    <property type="match status" value="1"/>
</dbReference>
<dbReference type="GO" id="GO:0008104">
    <property type="term" value="P:intracellular protein localization"/>
    <property type="evidence" value="ECO:0007669"/>
    <property type="project" value="UniProtKB-ARBA"/>
</dbReference>
<evidence type="ECO:0000256" key="15">
    <source>
        <dbReference type="ARBA" id="ARBA00023329"/>
    </source>
</evidence>
<dbReference type="InterPro" id="IPR050753">
    <property type="entry name" value="Peptidase_M14_domain"/>
</dbReference>
<dbReference type="PROSITE" id="PS00133">
    <property type="entry name" value="CARBOXYPEPT_ZN_2"/>
    <property type="match status" value="1"/>
</dbReference>
<dbReference type="InterPro" id="IPR057247">
    <property type="entry name" value="CARBOXYPEPT_ZN_2"/>
</dbReference>
<evidence type="ECO:0000256" key="14">
    <source>
        <dbReference type="ARBA" id="ARBA00023180"/>
    </source>
</evidence>
<evidence type="ECO:0000313" key="27">
    <source>
        <dbReference type="Proteomes" id="UP000250572"/>
    </source>
</evidence>
<evidence type="ECO:0000256" key="2">
    <source>
        <dbReference type="ARBA" id="ARBA00004268"/>
    </source>
</evidence>
<keyword evidence="14" id="KW-0325">Glycoprotein</keyword>
<dbReference type="PANTHER" id="PTHR11532:SF92">
    <property type="entry name" value="CARBOXYPEPTIDASE E"/>
    <property type="match status" value="1"/>
</dbReference>
<comment type="cofactor">
    <cofactor evidence="1">
        <name>Zn(2+)</name>
        <dbReference type="ChEBI" id="CHEBI:29105"/>
    </cofactor>
</comment>
<evidence type="ECO:0000256" key="19">
    <source>
        <dbReference type="ARBA" id="ARBA00031341"/>
    </source>
</evidence>
<evidence type="ECO:0000256" key="18">
    <source>
        <dbReference type="ARBA" id="ARBA00024081"/>
    </source>
</evidence>
<comment type="subcellular location">
    <subcellularLocation>
        <location evidence="2">Cytoplasmic vesicle</location>
        <location evidence="2">Secretory vesicle membrane</location>
        <topology evidence="2">Peripheral membrane protein</topology>
    </subcellularLocation>
    <subcellularLocation>
        <location evidence="3">Secreted</location>
    </subcellularLocation>
</comment>
<evidence type="ECO:0000256" key="7">
    <source>
        <dbReference type="ARBA" id="ARBA00022670"/>
    </source>
</evidence>
<comment type="catalytic activity">
    <reaction evidence="16">
        <text>Release of C-terminal arginine or lysine residues from polypeptides.</text>
        <dbReference type="EC" id="3.4.17.10"/>
    </reaction>
</comment>
<keyword evidence="10" id="KW-0378">Hydrolase</keyword>
<evidence type="ECO:0000256" key="8">
    <source>
        <dbReference type="ARBA" id="ARBA00022723"/>
    </source>
</evidence>
<dbReference type="InterPro" id="IPR000834">
    <property type="entry name" value="Peptidase_M14"/>
</dbReference>
<comment type="caution">
    <text evidence="26">The sequence shown here is derived from an EMBL/GenBank/DDBJ whole genome shotgun (WGS) entry which is preliminary data.</text>
</comment>
<feature type="region of interest" description="Disordered" evidence="23">
    <location>
        <begin position="417"/>
        <end position="439"/>
    </location>
</feature>
<dbReference type="InterPro" id="IPR057246">
    <property type="entry name" value="CARBOXYPEPT_ZN_1"/>
</dbReference>
<comment type="similarity">
    <text evidence="4 22">Belongs to the peptidase M14 family.</text>
</comment>
<dbReference type="GO" id="GO:0006518">
    <property type="term" value="P:peptide metabolic process"/>
    <property type="evidence" value="ECO:0007669"/>
    <property type="project" value="TreeGrafter"/>
</dbReference>
<evidence type="ECO:0000256" key="6">
    <source>
        <dbReference type="ARBA" id="ARBA00022645"/>
    </source>
</evidence>
<evidence type="ECO:0000256" key="22">
    <source>
        <dbReference type="PROSITE-ProRule" id="PRU01379"/>
    </source>
</evidence>
<sequence>MKPLFSSFLFVAAALALAAAASTGTDPGISFEYHRYDELRKALVSVWLQCPTITRIYTIGESFEGRELLVLEMSDNPGTHEPGEPEFKYIANMHGNEAVGRELVIYLAQYLCNQYQQGNDSIIELIHNTRIHLMPSMNPDGFEKAASQPGEIKDWFVGRSNAQGVDLNRNFPDLDRIVYINEREGGANNHLLQNMKKALAPETKAVIHWIMDIPFVLSANLHGGDVVANYPYDETRSESAHEYSASPDDVMFKSLARAYSMFNPVMSDPHRPPCRKNDDDSSFKDGITNGGAWYSVPGGMQDFNYLSSNCFEITLELSCDKFPNEEMLKNYWEQNRDSLVNYIEQTHRGVKGFVRDLQGGPISNATISVEGIDHDITTAKDGDYWRLLAPGNYKVAASAPGFLTVIKKVAVPYSPATRRATEEKQDRTDHVSGCQSEGRSENMELGIFPESERLNTMTAGEQQRLIKEVDFELESQMERKEEEREELMDWWKMMSETLNF</sequence>
<evidence type="ECO:0000256" key="9">
    <source>
        <dbReference type="ARBA" id="ARBA00022729"/>
    </source>
</evidence>
<dbReference type="InterPro" id="IPR008969">
    <property type="entry name" value="CarboxyPept-like_regulatory"/>
</dbReference>
<evidence type="ECO:0000256" key="3">
    <source>
        <dbReference type="ARBA" id="ARBA00004613"/>
    </source>
</evidence>
<dbReference type="GO" id="GO:0008270">
    <property type="term" value="F:zinc ion binding"/>
    <property type="evidence" value="ECO:0007669"/>
    <property type="project" value="InterPro"/>
</dbReference>
<organism evidence="26 27">
    <name type="scientific">Gambusia affinis</name>
    <name type="common">Western mosquitofish</name>
    <name type="synonym">Heterandria affinis</name>
    <dbReference type="NCBI Taxonomy" id="33528"/>
    <lineage>
        <taxon>Eukaryota</taxon>
        <taxon>Metazoa</taxon>
        <taxon>Chordata</taxon>
        <taxon>Craniata</taxon>
        <taxon>Vertebrata</taxon>
        <taxon>Euteleostomi</taxon>
        <taxon>Actinopterygii</taxon>
        <taxon>Neopterygii</taxon>
        <taxon>Teleostei</taxon>
        <taxon>Neoteleostei</taxon>
        <taxon>Acanthomorphata</taxon>
        <taxon>Ovalentaria</taxon>
        <taxon>Atherinomorphae</taxon>
        <taxon>Cyprinodontiformes</taxon>
        <taxon>Poeciliidae</taxon>
        <taxon>Poeciliinae</taxon>
        <taxon>Gambusia</taxon>
    </lineage>
</organism>
<dbReference type="EC" id="3.4.17.10" evidence="17"/>
<keyword evidence="27" id="KW-1185">Reference proteome</keyword>
<keyword evidence="7" id="KW-0645">Protease</keyword>
<keyword evidence="8" id="KW-0479">Metal-binding</keyword>
<gene>
    <name evidence="26" type="ORF">CCH79_00013883</name>
</gene>
<feature type="active site" description="Proton donor/acceptor" evidence="22">
    <location>
        <position position="316"/>
    </location>
</feature>
<reference evidence="26 27" key="1">
    <citation type="journal article" date="2018" name="G3 (Bethesda)">
        <title>A High-Quality Reference Genome for the Invasive Mosquitofish Gambusia affinis Using a Chicago Library.</title>
        <authorList>
            <person name="Hoffberg S.L."/>
            <person name="Troendle N.J."/>
            <person name="Glenn T.C."/>
            <person name="Mahmud O."/>
            <person name="Louha S."/>
            <person name="Chalopin D."/>
            <person name="Bennetzen J.L."/>
            <person name="Mauricio R."/>
        </authorList>
    </citation>
    <scope>NUCLEOTIDE SEQUENCE [LARGE SCALE GENOMIC DNA]</scope>
    <source>
        <strain evidence="26">NE01/NJP1002.9</strain>
        <tissue evidence="26">Muscle</tissue>
    </source>
</reference>
<dbReference type="PROSITE" id="PS52035">
    <property type="entry name" value="PEPTIDASE_M14"/>
    <property type="match status" value="1"/>
</dbReference>
<dbReference type="GO" id="GO:0007154">
    <property type="term" value="P:cell communication"/>
    <property type="evidence" value="ECO:0007669"/>
    <property type="project" value="UniProtKB-ARBA"/>
</dbReference>
<dbReference type="SUPFAM" id="SSF49464">
    <property type="entry name" value="Carboxypeptidase regulatory domain-like"/>
    <property type="match status" value="1"/>
</dbReference>
<evidence type="ECO:0000256" key="21">
    <source>
        <dbReference type="ARBA" id="ARBA00032488"/>
    </source>
</evidence>
<evidence type="ECO:0000256" key="24">
    <source>
        <dbReference type="SAM" id="SignalP"/>
    </source>
</evidence>
<keyword evidence="6" id="KW-0121">Carboxypeptidase</keyword>
<dbReference type="AlphaFoldDB" id="A0A315VVD8"/>
<dbReference type="STRING" id="33528.ENSGAFP00000020765"/>
<dbReference type="Proteomes" id="UP000250572">
    <property type="component" value="Unassembled WGS sequence"/>
</dbReference>
<evidence type="ECO:0000256" key="12">
    <source>
        <dbReference type="ARBA" id="ARBA00023049"/>
    </source>
</evidence>
<keyword evidence="11" id="KW-0862">Zinc</keyword>
<feature type="signal peptide" evidence="24">
    <location>
        <begin position="1"/>
        <end position="20"/>
    </location>
</feature>
<feature type="domain" description="Peptidase M14" evidence="25">
    <location>
        <begin position="32"/>
        <end position="346"/>
    </location>
</feature>
<name>A0A315VVD8_GAMAF</name>
<dbReference type="GO" id="GO:0030658">
    <property type="term" value="C:transport vesicle membrane"/>
    <property type="evidence" value="ECO:0007669"/>
    <property type="project" value="UniProtKB-SubCell"/>
</dbReference>
<evidence type="ECO:0000256" key="13">
    <source>
        <dbReference type="ARBA" id="ARBA00023136"/>
    </source>
</evidence>
<keyword evidence="9 24" id="KW-0732">Signal</keyword>
<feature type="chain" id="PRO_5016269748" description="Carboxypeptidase E" evidence="24">
    <location>
        <begin position="21"/>
        <end position="500"/>
    </location>
</feature>
<dbReference type="PRINTS" id="PR00765">
    <property type="entry name" value="CRBOXYPTASEA"/>
</dbReference>
<evidence type="ECO:0000256" key="1">
    <source>
        <dbReference type="ARBA" id="ARBA00001947"/>
    </source>
</evidence>
<evidence type="ECO:0000256" key="17">
    <source>
        <dbReference type="ARBA" id="ARBA00024064"/>
    </source>
</evidence>
<evidence type="ECO:0000256" key="10">
    <source>
        <dbReference type="ARBA" id="ARBA00022801"/>
    </source>
</evidence>
<dbReference type="SUPFAM" id="SSF53187">
    <property type="entry name" value="Zn-dependent exopeptidases"/>
    <property type="match status" value="1"/>
</dbReference>
<evidence type="ECO:0000313" key="26">
    <source>
        <dbReference type="EMBL" id="PWA27253.1"/>
    </source>
</evidence>
<dbReference type="GO" id="GO:0005615">
    <property type="term" value="C:extracellular space"/>
    <property type="evidence" value="ECO:0007669"/>
    <property type="project" value="TreeGrafter"/>
</dbReference>
<dbReference type="FunFam" id="3.40.630.10:FF:000013">
    <property type="entry name" value="carboxypeptidase N catalytic chain"/>
    <property type="match status" value="1"/>
</dbReference>
<evidence type="ECO:0000259" key="25">
    <source>
        <dbReference type="PROSITE" id="PS52035"/>
    </source>
</evidence>
<dbReference type="GO" id="GO:0023052">
    <property type="term" value="P:signaling"/>
    <property type="evidence" value="ECO:0007669"/>
    <property type="project" value="UniProtKB-ARBA"/>
</dbReference>
<dbReference type="Gene3D" id="3.40.630.10">
    <property type="entry name" value="Zn peptidases"/>
    <property type="match status" value="1"/>
</dbReference>
<dbReference type="EMBL" id="NHOQ01001073">
    <property type="protein sequence ID" value="PWA27253.1"/>
    <property type="molecule type" value="Genomic_DNA"/>
</dbReference>
<evidence type="ECO:0000256" key="16">
    <source>
        <dbReference type="ARBA" id="ARBA00023961"/>
    </source>
</evidence>
<feature type="compositionally biased region" description="Basic and acidic residues" evidence="23">
    <location>
        <begin position="419"/>
        <end position="430"/>
    </location>
</feature>
<keyword evidence="13" id="KW-0472">Membrane</keyword>
<keyword evidence="12" id="KW-0482">Metalloprotease</keyword>
<keyword evidence="5" id="KW-0964">Secreted</keyword>
<dbReference type="Pfam" id="PF13620">
    <property type="entry name" value="CarboxypepD_reg"/>
    <property type="match status" value="1"/>
</dbReference>